<dbReference type="OrthoDB" id="9764669at2"/>
<dbReference type="Proteomes" id="UP000184041">
    <property type="component" value="Unassembled WGS sequence"/>
</dbReference>
<feature type="chain" id="PRO_5013359077" evidence="10">
    <location>
        <begin position="25"/>
        <end position="766"/>
    </location>
</feature>
<dbReference type="SUPFAM" id="SSF49464">
    <property type="entry name" value="Carboxypeptidase regulatory domain-like"/>
    <property type="match status" value="1"/>
</dbReference>
<dbReference type="InterPro" id="IPR037066">
    <property type="entry name" value="Plug_dom_sf"/>
</dbReference>
<dbReference type="EMBL" id="FQUS01000002">
    <property type="protein sequence ID" value="SHE62344.1"/>
    <property type="molecule type" value="Genomic_DNA"/>
</dbReference>
<dbReference type="Pfam" id="PF00593">
    <property type="entry name" value="TonB_dep_Rec_b-barrel"/>
    <property type="match status" value="1"/>
</dbReference>
<evidence type="ECO:0000256" key="7">
    <source>
        <dbReference type="ARBA" id="ARBA00023237"/>
    </source>
</evidence>
<dbReference type="Pfam" id="PF07715">
    <property type="entry name" value="Plug"/>
    <property type="match status" value="1"/>
</dbReference>
<keyword evidence="7 8" id="KW-0998">Cell outer membrane</keyword>
<evidence type="ECO:0000259" key="12">
    <source>
        <dbReference type="Pfam" id="PF07715"/>
    </source>
</evidence>
<evidence type="ECO:0000313" key="13">
    <source>
        <dbReference type="EMBL" id="SHE62344.1"/>
    </source>
</evidence>
<evidence type="ECO:0000256" key="1">
    <source>
        <dbReference type="ARBA" id="ARBA00004571"/>
    </source>
</evidence>
<evidence type="ECO:0000256" key="8">
    <source>
        <dbReference type="PROSITE-ProRule" id="PRU01360"/>
    </source>
</evidence>
<gene>
    <name evidence="13" type="ORF">SAMN05443144_102166</name>
</gene>
<dbReference type="GO" id="GO:0009279">
    <property type="term" value="C:cell outer membrane"/>
    <property type="evidence" value="ECO:0007669"/>
    <property type="project" value="UniProtKB-SubCell"/>
</dbReference>
<dbReference type="GO" id="GO:0015344">
    <property type="term" value="F:siderophore uptake transmembrane transporter activity"/>
    <property type="evidence" value="ECO:0007669"/>
    <property type="project" value="TreeGrafter"/>
</dbReference>
<keyword evidence="10" id="KW-0732">Signal</keyword>
<dbReference type="GO" id="GO:0044718">
    <property type="term" value="P:siderophore transmembrane transport"/>
    <property type="evidence" value="ECO:0007669"/>
    <property type="project" value="TreeGrafter"/>
</dbReference>
<keyword evidence="5 9" id="KW-0798">TonB box</keyword>
<dbReference type="InterPro" id="IPR039426">
    <property type="entry name" value="TonB-dep_rcpt-like"/>
</dbReference>
<feature type="domain" description="TonB-dependent receptor plug" evidence="12">
    <location>
        <begin position="127"/>
        <end position="225"/>
    </location>
</feature>
<evidence type="ECO:0000256" key="4">
    <source>
        <dbReference type="ARBA" id="ARBA00022692"/>
    </source>
</evidence>
<dbReference type="InterPro" id="IPR000531">
    <property type="entry name" value="Beta-barrel_TonB"/>
</dbReference>
<evidence type="ECO:0000256" key="5">
    <source>
        <dbReference type="ARBA" id="ARBA00023077"/>
    </source>
</evidence>
<dbReference type="InterPro" id="IPR036942">
    <property type="entry name" value="Beta-barrel_TonB_sf"/>
</dbReference>
<dbReference type="Gene3D" id="2.40.170.20">
    <property type="entry name" value="TonB-dependent receptor, beta-barrel domain"/>
    <property type="match status" value="1"/>
</dbReference>
<dbReference type="Gene3D" id="2.60.40.1120">
    <property type="entry name" value="Carboxypeptidase-like, regulatory domain"/>
    <property type="match status" value="1"/>
</dbReference>
<dbReference type="Pfam" id="PF13715">
    <property type="entry name" value="CarbopepD_reg_2"/>
    <property type="match status" value="1"/>
</dbReference>
<dbReference type="Gene3D" id="2.170.130.10">
    <property type="entry name" value="TonB-dependent receptor, plug domain"/>
    <property type="match status" value="1"/>
</dbReference>
<sequence>MNKMMRYLLLLVCTLAVTAGPTTAQQHKILTGTVLDRETGQPISGVNVFFVQTTIGTTTDEEGFFILEKIPEDTRELVFSVVGYRTYTKQLPAETSQFGPLRIELQPRILLLQGIQVTALQPDLKRSQLAREEIQKANPRDSGELLRDIDGVDAVRRGAVGLDPVIRGLRETEVGTFLDGTRIFPGGPARMDSPLSHLDPSSIKTIDVVKGPYALTWGAGTMSAVRVQTQPLTDLRKPFGGTISSGYDSNYNAVEESASAFGNTGKAGYWIHGAWRKGNNYRSGNGTTIPADFLSREVRGKLGYAITGNAYLNVSLGYQNQKNIDYPGRLLDAEYFDTYNMSARWQWSPDHETIETMKASVYRNTVDHGMTNDGKPTAQPDPDRMPPFGLDVGVDAHMYVTGGAFSSSFSGGESWDWKIGGDYYSANRKAVRTIERRDNGMQMFEDLMWPGATIRDGGGYLQADYTFSDQLNAQGTLRLDFVSADADTASDFFRENISSDLRSSETNVSGSATMSYIPSDHWTLGAGIGSVVRTADATERYSDRTPASKAQTSAEFAGNPALRPERSTQADLWISAAYPKWNFSFNAFIRRMDNYITITSTSLPKRLPLSPDTVFQYINGSALFRGFDAAASYSLLDALQWKGGLSYLWGEDRELDQPALGISPLTVNTGFRYESPQRPFFVEGTVHFVGKQDRIAALKGETSTDGYTTADLQMGATILRQLSLQAGVKNIIGTQYVNHLNARNPFSGRPIPEPGRVFFADLQFTF</sequence>
<feature type="signal peptide" evidence="10">
    <location>
        <begin position="1"/>
        <end position="24"/>
    </location>
</feature>
<dbReference type="InterPro" id="IPR008969">
    <property type="entry name" value="CarboxyPept-like_regulatory"/>
</dbReference>
<comment type="subcellular location">
    <subcellularLocation>
        <location evidence="1 8">Cell outer membrane</location>
        <topology evidence="1 8">Multi-pass membrane protein</topology>
    </subcellularLocation>
</comment>
<evidence type="ECO:0000256" key="2">
    <source>
        <dbReference type="ARBA" id="ARBA00022448"/>
    </source>
</evidence>
<dbReference type="PANTHER" id="PTHR30069">
    <property type="entry name" value="TONB-DEPENDENT OUTER MEMBRANE RECEPTOR"/>
    <property type="match status" value="1"/>
</dbReference>
<keyword evidence="2 8" id="KW-0813">Transport</keyword>
<proteinExistence type="inferred from homology"/>
<feature type="domain" description="TonB-dependent receptor-like beta-barrel" evidence="11">
    <location>
        <begin position="282"/>
        <end position="731"/>
    </location>
</feature>
<keyword evidence="3 8" id="KW-1134">Transmembrane beta strand</keyword>
<organism evidence="13 14">
    <name type="scientific">Fodinibius roseus</name>
    <dbReference type="NCBI Taxonomy" id="1194090"/>
    <lineage>
        <taxon>Bacteria</taxon>
        <taxon>Pseudomonadati</taxon>
        <taxon>Balneolota</taxon>
        <taxon>Balneolia</taxon>
        <taxon>Balneolales</taxon>
        <taxon>Balneolaceae</taxon>
        <taxon>Fodinibius</taxon>
    </lineage>
</organism>
<dbReference type="CDD" id="cd01347">
    <property type="entry name" value="ligand_gated_channel"/>
    <property type="match status" value="1"/>
</dbReference>
<protein>
    <submittedName>
        <fullName evidence="13">Iron complex outermembrane recepter protein</fullName>
    </submittedName>
</protein>
<dbReference type="PANTHER" id="PTHR30069:SF49">
    <property type="entry name" value="OUTER MEMBRANE PROTEIN C"/>
    <property type="match status" value="1"/>
</dbReference>
<dbReference type="RefSeq" id="WP_084087985.1">
    <property type="nucleotide sequence ID" value="NZ_FQUS01000002.1"/>
</dbReference>
<comment type="similarity">
    <text evidence="8 9">Belongs to the TonB-dependent receptor family.</text>
</comment>
<evidence type="ECO:0000256" key="10">
    <source>
        <dbReference type="SAM" id="SignalP"/>
    </source>
</evidence>
<dbReference type="SUPFAM" id="SSF56935">
    <property type="entry name" value="Porins"/>
    <property type="match status" value="1"/>
</dbReference>
<evidence type="ECO:0000259" key="11">
    <source>
        <dbReference type="Pfam" id="PF00593"/>
    </source>
</evidence>
<evidence type="ECO:0000256" key="3">
    <source>
        <dbReference type="ARBA" id="ARBA00022452"/>
    </source>
</evidence>
<reference evidence="13 14" key="1">
    <citation type="submission" date="2016-11" db="EMBL/GenBank/DDBJ databases">
        <authorList>
            <person name="Jaros S."/>
            <person name="Januszkiewicz K."/>
            <person name="Wedrychowicz H."/>
        </authorList>
    </citation>
    <scope>NUCLEOTIDE SEQUENCE [LARGE SCALE GENOMIC DNA]</scope>
    <source>
        <strain evidence="13 14">DSM 21986</strain>
    </source>
</reference>
<dbReference type="PROSITE" id="PS52016">
    <property type="entry name" value="TONB_DEPENDENT_REC_3"/>
    <property type="match status" value="1"/>
</dbReference>
<evidence type="ECO:0000256" key="9">
    <source>
        <dbReference type="RuleBase" id="RU003357"/>
    </source>
</evidence>
<evidence type="ECO:0000313" key="14">
    <source>
        <dbReference type="Proteomes" id="UP000184041"/>
    </source>
</evidence>
<dbReference type="STRING" id="1194090.SAMN05443144_102166"/>
<keyword evidence="6 8" id="KW-0472">Membrane</keyword>
<name>A0A1M4V050_9BACT</name>
<evidence type="ECO:0000256" key="6">
    <source>
        <dbReference type="ARBA" id="ARBA00023136"/>
    </source>
</evidence>
<dbReference type="InterPro" id="IPR012910">
    <property type="entry name" value="Plug_dom"/>
</dbReference>
<keyword evidence="14" id="KW-1185">Reference proteome</keyword>
<accession>A0A1M4V050</accession>
<dbReference type="AlphaFoldDB" id="A0A1M4V050"/>
<keyword evidence="4 8" id="KW-0812">Transmembrane</keyword>